<protein>
    <recommendedName>
        <fullName evidence="1">Pyridoxamine 5'-phosphate oxidase N-terminal domain-containing protein</fullName>
    </recommendedName>
</protein>
<dbReference type="AlphaFoldDB" id="A0A382SPR6"/>
<organism evidence="2">
    <name type="scientific">marine metagenome</name>
    <dbReference type="NCBI Taxonomy" id="408172"/>
    <lineage>
        <taxon>unclassified sequences</taxon>
        <taxon>metagenomes</taxon>
        <taxon>ecological metagenomes</taxon>
    </lineage>
</organism>
<proteinExistence type="predicted"/>
<feature type="domain" description="Pyridoxamine 5'-phosphate oxidase N-terminal" evidence="1">
    <location>
        <begin position="5"/>
        <end position="93"/>
    </location>
</feature>
<dbReference type="Gene3D" id="2.30.110.10">
    <property type="entry name" value="Electron Transport, Fmn-binding Protein, Chain A"/>
    <property type="match status" value="1"/>
</dbReference>
<dbReference type="InterPro" id="IPR012349">
    <property type="entry name" value="Split_barrel_FMN-bd"/>
</dbReference>
<accession>A0A382SPR6</accession>
<dbReference type="Pfam" id="PF01243">
    <property type="entry name" value="PNPOx_N"/>
    <property type="match status" value="1"/>
</dbReference>
<dbReference type="EMBL" id="UINC01130719">
    <property type="protein sequence ID" value="SVD11960.1"/>
    <property type="molecule type" value="Genomic_DNA"/>
</dbReference>
<gene>
    <name evidence="2" type="ORF">METZ01_LOCUS364814</name>
</gene>
<evidence type="ECO:0000313" key="2">
    <source>
        <dbReference type="EMBL" id="SVD11960.1"/>
    </source>
</evidence>
<name>A0A382SPR6_9ZZZZ</name>
<evidence type="ECO:0000259" key="1">
    <source>
        <dbReference type="Pfam" id="PF01243"/>
    </source>
</evidence>
<dbReference type="SUPFAM" id="SSF50475">
    <property type="entry name" value="FMN-binding split barrel"/>
    <property type="match status" value="1"/>
</dbReference>
<feature type="non-terminal residue" evidence="2">
    <location>
        <position position="94"/>
    </location>
</feature>
<dbReference type="InterPro" id="IPR011576">
    <property type="entry name" value="Pyridox_Oxase_N"/>
</dbReference>
<reference evidence="2" key="1">
    <citation type="submission" date="2018-05" db="EMBL/GenBank/DDBJ databases">
        <authorList>
            <person name="Lanie J.A."/>
            <person name="Ng W.-L."/>
            <person name="Kazmierczak K.M."/>
            <person name="Andrzejewski T.M."/>
            <person name="Davidsen T.M."/>
            <person name="Wayne K.J."/>
            <person name="Tettelin H."/>
            <person name="Glass J.I."/>
            <person name="Rusch D."/>
            <person name="Podicherti R."/>
            <person name="Tsui H.-C.T."/>
            <person name="Winkler M.E."/>
        </authorList>
    </citation>
    <scope>NUCLEOTIDE SEQUENCE</scope>
</reference>
<sequence>MNRVTREFVSKQRIAHLATADRFGNPLVVPICFVTDDNDLLYTALDSKPKSVKPGKLKRLSNINENASVSVVFDTYTEDWNELAYVIVFGKAKL</sequence>